<dbReference type="InParanoid" id="F0ZVY3"/>
<name>F0ZVY3_DICPU</name>
<reference evidence="2" key="1">
    <citation type="journal article" date="2011" name="Genome Biol.">
        <title>Comparative genomics of the social amoebae Dictyostelium discoideum and Dictyostelium purpureum.</title>
        <authorList>
            <consortium name="US DOE Joint Genome Institute (JGI-PGF)"/>
            <person name="Sucgang R."/>
            <person name="Kuo A."/>
            <person name="Tian X."/>
            <person name="Salerno W."/>
            <person name="Parikh A."/>
            <person name="Feasley C.L."/>
            <person name="Dalin E."/>
            <person name="Tu H."/>
            <person name="Huang E."/>
            <person name="Barry K."/>
            <person name="Lindquist E."/>
            <person name="Shapiro H."/>
            <person name="Bruce D."/>
            <person name="Schmutz J."/>
            <person name="Salamov A."/>
            <person name="Fey P."/>
            <person name="Gaudet P."/>
            <person name="Anjard C."/>
            <person name="Babu M.M."/>
            <person name="Basu S."/>
            <person name="Bushmanova Y."/>
            <person name="van der Wel H."/>
            <person name="Katoh-Kurasawa M."/>
            <person name="Dinh C."/>
            <person name="Coutinho P.M."/>
            <person name="Saito T."/>
            <person name="Elias M."/>
            <person name="Schaap P."/>
            <person name="Kay R.R."/>
            <person name="Henrissat B."/>
            <person name="Eichinger L."/>
            <person name="Rivero F."/>
            <person name="Putnam N.H."/>
            <person name="West C.M."/>
            <person name="Loomis W.F."/>
            <person name="Chisholm R.L."/>
            <person name="Shaulsky G."/>
            <person name="Strassmann J.E."/>
            <person name="Queller D.C."/>
            <person name="Kuspa A."/>
            <person name="Grigoriev I.V."/>
        </authorList>
    </citation>
    <scope>NUCLEOTIDE SEQUENCE [LARGE SCALE GENOMIC DNA]</scope>
    <source>
        <strain evidence="2">QSDP1</strain>
    </source>
</reference>
<accession>F0ZVY3</accession>
<keyword evidence="2" id="KW-1185">Reference proteome</keyword>
<sequence length="135" mass="15647">MIFLIHPTFSTAAATTINQFYFYRNKFKHKIIGLLSQKKIWSLLEITTTAAPEPTTFSLQNSNSNYNLNSELKSPPNYVLLLLKTLNIGNIREVLYKFNSNRADYPKITYEVIKKCLKLVGDVTRFNFSFVSIWI</sequence>
<dbReference type="Proteomes" id="UP000001064">
    <property type="component" value="Unassembled WGS sequence"/>
</dbReference>
<evidence type="ECO:0000313" key="2">
    <source>
        <dbReference type="Proteomes" id="UP000001064"/>
    </source>
</evidence>
<gene>
    <name evidence="1" type="ORF">DICPUDRAFT_156190</name>
</gene>
<dbReference type="EMBL" id="GL871223">
    <property type="protein sequence ID" value="EGC31903.1"/>
    <property type="molecule type" value="Genomic_DNA"/>
</dbReference>
<dbReference type="RefSeq" id="XP_003291573.1">
    <property type="nucleotide sequence ID" value="XM_003291525.1"/>
</dbReference>
<proteinExistence type="predicted"/>
<dbReference type="AlphaFoldDB" id="F0ZVY3"/>
<protein>
    <submittedName>
        <fullName evidence="1">Uncharacterized protein</fullName>
    </submittedName>
</protein>
<evidence type="ECO:0000313" key="1">
    <source>
        <dbReference type="EMBL" id="EGC31903.1"/>
    </source>
</evidence>
<dbReference type="VEuPathDB" id="AmoebaDB:DICPUDRAFT_156190"/>
<dbReference type="GeneID" id="10507759"/>
<dbReference type="KEGG" id="dpp:DICPUDRAFT_156190"/>
<organism evidence="1 2">
    <name type="scientific">Dictyostelium purpureum</name>
    <name type="common">Slime mold</name>
    <dbReference type="NCBI Taxonomy" id="5786"/>
    <lineage>
        <taxon>Eukaryota</taxon>
        <taxon>Amoebozoa</taxon>
        <taxon>Evosea</taxon>
        <taxon>Eumycetozoa</taxon>
        <taxon>Dictyostelia</taxon>
        <taxon>Dictyosteliales</taxon>
        <taxon>Dictyosteliaceae</taxon>
        <taxon>Dictyostelium</taxon>
    </lineage>
</organism>